<keyword evidence="4" id="KW-0378">Hydrolase</keyword>
<evidence type="ECO:0000256" key="2">
    <source>
        <dbReference type="SAM" id="Phobius"/>
    </source>
</evidence>
<dbReference type="Gene3D" id="3.40.50.1820">
    <property type="entry name" value="alpha/beta hydrolase"/>
    <property type="match status" value="1"/>
</dbReference>
<dbReference type="EMBL" id="CP041217">
    <property type="protein sequence ID" value="QDH21038.1"/>
    <property type="molecule type" value="Genomic_DNA"/>
</dbReference>
<dbReference type="SUPFAM" id="SSF53474">
    <property type="entry name" value="alpha/beta-Hydrolases"/>
    <property type="match status" value="1"/>
</dbReference>
<dbReference type="InterPro" id="IPR050266">
    <property type="entry name" value="AB_hydrolase_sf"/>
</dbReference>
<dbReference type="Pfam" id="PF12697">
    <property type="entry name" value="Abhydrolase_6"/>
    <property type="match status" value="1"/>
</dbReference>
<dbReference type="PANTHER" id="PTHR43798">
    <property type="entry name" value="MONOACYLGLYCEROL LIPASE"/>
    <property type="match status" value="1"/>
</dbReference>
<keyword evidence="2" id="KW-1133">Transmembrane helix</keyword>
<dbReference type="InterPro" id="IPR000073">
    <property type="entry name" value="AB_hydrolase_1"/>
</dbReference>
<keyword evidence="5" id="KW-1185">Reference proteome</keyword>
<sequence>MEPEDRIKRRAAMEQLVSEADAHLPEAPTGPDGPNGPTGPEERPKKKKRGTLRKLAITFNWILIALLLLVLAGFVYQWLGEREDRQAFVPPGQMVEVDGHRMHVYTEEKAGKSANEATVVLIAGWGTPNPYANFSPLYDGLRGKAQFAVVERFGYGYSDVTDDDRDVDRIAEELHEALEAADVPPPYVLAPHSLGVLESIRFAQLYPGEVKGLVLIDTGSPEFYETFRSRAFQSRLQRIAIKSGAVRALYHVPGFAEKVAAGRNGLKLLSPDMKERDRLATLLVANNENVTDEMQEMHANARKVVQGKERLDIPMIILAADHLGEISEERMDTQRQFGESWSTESEVRVVQGSGHSMPAYQPQAIVDALLESVEKTR</sequence>
<organism evidence="4 5">
    <name type="scientific">Saccharibacillus brassicae</name>
    <dbReference type="NCBI Taxonomy" id="2583377"/>
    <lineage>
        <taxon>Bacteria</taxon>
        <taxon>Bacillati</taxon>
        <taxon>Bacillota</taxon>
        <taxon>Bacilli</taxon>
        <taxon>Bacillales</taxon>
        <taxon>Paenibacillaceae</taxon>
        <taxon>Saccharibacillus</taxon>
    </lineage>
</organism>
<dbReference type="KEGG" id="saca:FFV09_09365"/>
<gene>
    <name evidence="4" type="ORF">FFV09_09365</name>
</gene>
<feature type="domain" description="AB hydrolase-1" evidence="3">
    <location>
        <begin position="119"/>
        <end position="368"/>
    </location>
</feature>
<keyword evidence="2" id="KW-0472">Membrane</keyword>
<dbReference type="PANTHER" id="PTHR43798:SF33">
    <property type="entry name" value="HYDROLASE, PUTATIVE (AFU_ORTHOLOGUE AFUA_2G14860)-RELATED"/>
    <property type="match status" value="1"/>
</dbReference>
<dbReference type="GO" id="GO:0016787">
    <property type="term" value="F:hydrolase activity"/>
    <property type="evidence" value="ECO:0007669"/>
    <property type="project" value="UniProtKB-KW"/>
</dbReference>
<name>A0A4Y6UWY5_SACBS</name>
<dbReference type="GO" id="GO:0016020">
    <property type="term" value="C:membrane"/>
    <property type="evidence" value="ECO:0007669"/>
    <property type="project" value="TreeGrafter"/>
</dbReference>
<feature type="region of interest" description="Disordered" evidence="1">
    <location>
        <begin position="1"/>
        <end position="49"/>
    </location>
</feature>
<dbReference type="OrthoDB" id="59888at2"/>
<evidence type="ECO:0000259" key="3">
    <source>
        <dbReference type="Pfam" id="PF12697"/>
    </source>
</evidence>
<dbReference type="AlphaFoldDB" id="A0A4Y6UWY5"/>
<dbReference type="InterPro" id="IPR029058">
    <property type="entry name" value="AB_hydrolase_fold"/>
</dbReference>
<dbReference type="RefSeq" id="WP_141447585.1">
    <property type="nucleotide sequence ID" value="NZ_CP041217.1"/>
</dbReference>
<proteinExistence type="predicted"/>
<protein>
    <submittedName>
        <fullName evidence="4">Alpha/beta hydrolase</fullName>
    </submittedName>
</protein>
<keyword evidence="2" id="KW-0812">Transmembrane</keyword>
<evidence type="ECO:0000256" key="1">
    <source>
        <dbReference type="SAM" id="MobiDB-lite"/>
    </source>
</evidence>
<dbReference type="Proteomes" id="UP000316968">
    <property type="component" value="Chromosome"/>
</dbReference>
<evidence type="ECO:0000313" key="5">
    <source>
        <dbReference type="Proteomes" id="UP000316968"/>
    </source>
</evidence>
<evidence type="ECO:0000313" key="4">
    <source>
        <dbReference type="EMBL" id="QDH21038.1"/>
    </source>
</evidence>
<reference evidence="4 5" key="1">
    <citation type="submission" date="2019-06" db="EMBL/GenBank/DDBJ databases">
        <title>Saccharibacillus brassicae sp. nov., an endophytic bacterium isolated from Chinese cabbage seeds (Brassica pekinensis).</title>
        <authorList>
            <person name="Jiang L."/>
            <person name="Lee J."/>
            <person name="Kim S.W."/>
        </authorList>
    </citation>
    <scope>NUCLEOTIDE SEQUENCE [LARGE SCALE GENOMIC DNA]</scope>
    <source>
        <strain evidence="5">KCTC 43072 / ATSA2</strain>
    </source>
</reference>
<feature type="transmembrane region" description="Helical" evidence="2">
    <location>
        <begin position="55"/>
        <end position="79"/>
    </location>
</feature>
<accession>A0A4Y6UWY5</accession>